<comment type="caution">
    <text evidence="2">The sequence shown here is derived from an EMBL/GenBank/DDBJ whole genome shotgun (WGS) entry which is preliminary data.</text>
</comment>
<accession>A0AAD8GR48</accession>
<feature type="domain" description="F-box" evidence="1">
    <location>
        <begin position="9"/>
        <end position="49"/>
    </location>
</feature>
<evidence type="ECO:0000313" key="2">
    <source>
        <dbReference type="EMBL" id="KAK1352959.1"/>
    </source>
</evidence>
<dbReference type="PANTHER" id="PTHR31672:SF13">
    <property type="entry name" value="F-BOX PROTEIN CPR30-LIKE"/>
    <property type="match status" value="1"/>
</dbReference>
<dbReference type="EMBL" id="JAUIZM010000014">
    <property type="protein sequence ID" value="KAK1352959.1"/>
    <property type="molecule type" value="Genomic_DNA"/>
</dbReference>
<sequence>MKATTITDLHEHILFSIFCFLPAKFVIRCRCVCKEWSSLICQPNFPYEYFSRGKAPLQFLLEKDKNIVLAQIDEALLTSDFSIPANSIFDLGIRRILSFPSSFPINTSVDLHIVTCQVTGWILVVIYPRPDPLFDEGKQYDCHMYNPITGQHIVVQKPTGDHAGWGNISCALVLAQKTNQLKFLELCDGKANIQTIGTNAWRSLGEVHRCDGLPIVLNGRCHWLNNKARDIISFDAEEEVFQVIHTLSCFRDYKWCNLGLLDGCLCVSLISSNYVSEIWVMNEYGIRDSWTKKFGLLEPLACLKDSSSYGCPDPGLVKITSIQHPFQKMDLRMERKQLALL</sequence>
<proteinExistence type="predicted"/>
<organism evidence="2 3">
    <name type="scientific">Heracleum sosnowskyi</name>
    <dbReference type="NCBI Taxonomy" id="360622"/>
    <lineage>
        <taxon>Eukaryota</taxon>
        <taxon>Viridiplantae</taxon>
        <taxon>Streptophyta</taxon>
        <taxon>Embryophyta</taxon>
        <taxon>Tracheophyta</taxon>
        <taxon>Spermatophyta</taxon>
        <taxon>Magnoliopsida</taxon>
        <taxon>eudicotyledons</taxon>
        <taxon>Gunneridae</taxon>
        <taxon>Pentapetalae</taxon>
        <taxon>asterids</taxon>
        <taxon>campanulids</taxon>
        <taxon>Apiales</taxon>
        <taxon>Apiaceae</taxon>
        <taxon>Apioideae</taxon>
        <taxon>apioid superclade</taxon>
        <taxon>Tordylieae</taxon>
        <taxon>Tordyliinae</taxon>
        <taxon>Heracleum</taxon>
    </lineage>
</organism>
<dbReference type="InterPro" id="IPR036047">
    <property type="entry name" value="F-box-like_dom_sf"/>
</dbReference>
<evidence type="ECO:0000259" key="1">
    <source>
        <dbReference type="SMART" id="SM00256"/>
    </source>
</evidence>
<dbReference type="Pfam" id="PF00646">
    <property type="entry name" value="F-box"/>
    <property type="match status" value="1"/>
</dbReference>
<dbReference type="Pfam" id="PF07734">
    <property type="entry name" value="FBA_1"/>
    <property type="match status" value="1"/>
</dbReference>
<dbReference type="InterPro" id="IPR050796">
    <property type="entry name" value="SCF_F-box_component"/>
</dbReference>
<dbReference type="NCBIfam" id="TIGR01640">
    <property type="entry name" value="F_box_assoc_1"/>
    <property type="match status" value="1"/>
</dbReference>
<reference evidence="2" key="2">
    <citation type="submission" date="2023-05" db="EMBL/GenBank/DDBJ databases">
        <authorList>
            <person name="Schelkunov M.I."/>
        </authorList>
    </citation>
    <scope>NUCLEOTIDE SEQUENCE</scope>
    <source>
        <strain evidence="2">Hsosn_3</strain>
        <tissue evidence="2">Leaf</tissue>
    </source>
</reference>
<dbReference type="Proteomes" id="UP001237642">
    <property type="component" value="Unassembled WGS sequence"/>
</dbReference>
<dbReference type="AlphaFoldDB" id="A0AAD8GR48"/>
<dbReference type="PANTHER" id="PTHR31672">
    <property type="entry name" value="BNACNNG10540D PROTEIN"/>
    <property type="match status" value="1"/>
</dbReference>
<gene>
    <name evidence="2" type="ORF">POM88_052797</name>
</gene>
<reference evidence="2" key="1">
    <citation type="submission" date="2023-02" db="EMBL/GenBank/DDBJ databases">
        <title>Genome of toxic invasive species Heracleum sosnowskyi carries increased number of genes despite the absence of recent whole-genome duplications.</title>
        <authorList>
            <person name="Schelkunov M."/>
            <person name="Shtratnikova V."/>
            <person name="Makarenko M."/>
            <person name="Klepikova A."/>
            <person name="Omelchenko D."/>
            <person name="Novikova G."/>
            <person name="Obukhova E."/>
            <person name="Bogdanov V."/>
            <person name="Penin A."/>
            <person name="Logacheva M."/>
        </authorList>
    </citation>
    <scope>NUCLEOTIDE SEQUENCE</scope>
    <source>
        <strain evidence="2">Hsosn_3</strain>
        <tissue evidence="2">Leaf</tissue>
    </source>
</reference>
<name>A0AAD8GR48_9APIA</name>
<protein>
    <recommendedName>
        <fullName evidence="1">F-box domain-containing protein</fullName>
    </recommendedName>
</protein>
<dbReference type="InterPro" id="IPR017451">
    <property type="entry name" value="F-box-assoc_interact_dom"/>
</dbReference>
<dbReference type="Gene3D" id="1.20.1280.50">
    <property type="match status" value="1"/>
</dbReference>
<dbReference type="InterPro" id="IPR006527">
    <property type="entry name" value="F-box-assoc_dom_typ1"/>
</dbReference>
<dbReference type="SMART" id="SM00256">
    <property type="entry name" value="FBOX"/>
    <property type="match status" value="1"/>
</dbReference>
<dbReference type="SUPFAM" id="SSF81383">
    <property type="entry name" value="F-box domain"/>
    <property type="match status" value="1"/>
</dbReference>
<dbReference type="InterPro" id="IPR001810">
    <property type="entry name" value="F-box_dom"/>
</dbReference>
<evidence type="ECO:0000313" key="3">
    <source>
        <dbReference type="Proteomes" id="UP001237642"/>
    </source>
</evidence>
<keyword evidence="3" id="KW-1185">Reference proteome</keyword>